<protein>
    <submittedName>
        <fullName evidence="1">Uncharacterized protein</fullName>
    </submittedName>
</protein>
<accession>A0A2K3V0X0</accession>
<keyword evidence="2" id="KW-1185">Reference proteome</keyword>
<name>A0A2K3V0X0_9DEIO</name>
<sequence length="148" mass="16944">MPYLRLTCPEVSPERRRIIALRLTEELNDLFFSSRGGPTREELRERTSIHFQPYGEADVFIGGHTPQERRKPDLTAELSDWNMGVKTQRRVAAQLTPVLAELFGVGPQELDNVNIRFHSYPPRDFAVGGRLIADFVPRIGQLMKRLNS</sequence>
<dbReference type="RefSeq" id="WP_103312862.1">
    <property type="nucleotide sequence ID" value="NZ_PPPD01000001.1"/>
</dbReference>
<reference evidence="1 2" key="1">
    <citation type="submission" date="2018-01" db="EMBL/GenBank/DDBJ databases">
        <title>Deinococcus koreensis sp. nov., a radiation-resistant bacterium isolated from river water.</title>
        <authorList>
            <person name="Choi A."/>
        </authorList>
    </citation>
    <scope>NUCLEOTIDE SEQUENCE [LARGE SCALE GENOMIC DNA]</scope>
    <source>
        <strain evidence="1 2">SJW1-2</strain>
    </source>
</reference>
<dbReference type="Proteomes" id="UP000236379">
    <property type="component" value="Unassembled WGS sequence"/>
</dbReference>
<dbReference type="OrthoDB" id="67488at2"/>
<organism evidence="1 2">
    <name type="scientific">Deinococcus koreensis</name>
    <dbReference type="NCBI Taxonomy" id="2054903"/>
    <lineage>
        <taxon>Bacteria</taxon>
        <taxon>Thermotogati</taxon>
        <taxon>Deinococcota</taxon>
        <taxon>Deinococci</taxon>
        <taxon>Deinococcales</taxon>
        <taxon>Deinococcaceae</taxon>
        <taxon>Deinococcus</taxon>
    </lineage>
</organism>
<comment type="caution">
    <text evidence="1">The sequence shown here is derived from an EMBL/GenBank/DDBJ whole genome shotgun (WGS) entry which is preliminary data.</text>
</comment>
<evidence type="ECO:0000313" key="1">
    <source>
        <dbReference type="EMBL" id="PNY82430.1"/>
    </source>
</evidence>
<dbReference type="AlphaFoldDB" id="A0A2K3V0X0"/>
<proteinExistence type="predicted"/>
<evidence type="ECO:0000313" key="2">
    <source>
        <dbReference type="Proteomes" id="UP000236379"/>
    </source>
</evidence>
<gene>
    <name evidence="1" type="ORF">CVO96_14690</name>
</gene>
<dbReference type="EMBL" id="PPPD01000001">
    <property type="protein sequence ID" value="PNY82430.1"/>
    <property type="molecule type" value="Genomic_DNA"/>
</dbReference>